<comment type="caution">
    <text evidence="2">The sequence shown here is derived from an EMBL/GenBank/DDBJ whole genome shotgun (WGS) entry which is preliminary data.</text>
</comment>
<reference evidence="2 3" key="1">
    <citation type="submission" date="2019-07" db="EMBL/GenBank/DDBJ databases">
        <title>Venturia inaequalis Genome Resource.</title>
        <authorList>
            <person name="Lichtner F.J."/>
        </authorList>
    </citation>
    <scope>NUCLEOTIDE SEQUENCE [LARGE SCALE GENOMIC DNA]</scope>
    <source>
        <strain evidence="2 3">DMI_063113</strain>
    </source>
</reference>
<protein>
    <submittedName>
        <fullName evidence="2">Uncharacterized protein</fullName>
    </submittedName>
</protein>
<proteinExistence type="predicted"/>
<sequence length="249" mass="27943">MSQLAEDIAELDLLENLEVIIESIRNPDTSGTPTNSQHADDMSKMSASKAPEEVTESPRLSEVSKPSTNSWHASDTSGTGIPRAPQVVANQTLILPADYPPLENPLDLRIPLHFVNATKSACDVYKEGTGSELSKELSSLYPQICQEILKLMEEKRVGNAYNSLYTPGNGLDKEAPYFFQIELDYGCEKDWKIIHDDVREILDRWYAKIGQKPPPLRYCCLEKPFSRNDEDWESTDEPGVMISQGMTDF</sequence>
<feature type="region of interest" description="Disordered" evidence="1">
    <location>
        <begin position="23"/>
        <end position="83"/>
    </location>
</feature>
<feature type="compositionally biased region" description="Polar residues" evidence="1">
    <location>
        <begin position="26"/>
        <end position="37"/>
    </location>
</feature>
<evidence type="ECO:0000313" key="2">
    <source>
        <dbReference type="EMBL" id="KAE9978877.1"/>
    </source>
</evidence>
<dbReference type="EMBL" id="WNWR01000429">
    <property type="protein sequence ID" value="KAE9978877.1"/>
    <property type="molecule type" value="Genomic_DNA"/>
</dbReference>
<accession>A0A8H3V0K5</accession>
<dbReference type="Proteomes" id="UP000490939">
    <property type="component" value="Unassembled WGS sequence"/>
</dbReference>
<evidence type="ECO:0000313" key="3">
    <source>
        <dbReference type="Proteomes" id="UP000490939"/>
    </source>
</evidence>
<keyword evidence="3" id="KW-1185">Reference proteome</keyword>
<dbReference type="AlphaFoldDB" id="A0A8H3V0K5"/>
<organism evidence="2 3">
    <name type="scientific">Venturia inaequalis</name>
    <name type="common">Apple scab fungus</name>
    <dbReference type="NCBI Taxonomy" id="5025"/>
    <lineage>
        <taxon>Eukaryota</taxon>
        <taxon>Fungi</taxon>
        <taxon>Dikarya</taxon>
        <taxon>Ascomycota</taxon>
        <taxon>Pezizomycotina</taxon>
        <taxon>Dothideomycetes</taxon>
        <taxon>Pleosporomycetidae</taxon>
        <taxon>Venturiales</taxon>
        <taxon>Venturiaceae</taxon>
        <taxon>Venturia</taxon>
    </lineage>
</organism>
<feature type="compositionally biased region" description="Polar residues" evidence="1">
    <location>
        <begin position="64"/>
        <end position="79"/>
    </location>
</feature>
<name>A0A8H3V0K5_VENIN</name>
<evidence type="ECO:0000256" key="1">
    <source>
        <dbReference type="SAM" id="MobiDB-lite"/>
    </source>
</evidence>
<gene>
    <name evidence="2" type="ORF">EG327_007215</name>
</gene>